<dbReference type="Pfam" id="PF00535">
    <property type="entry name" value="Glycos_transf_2"/>
    <property type="match status" value="1"/>
</dbReference>
<dbReference type="PANTHER" id="PTHR43685">
    <property type="entry name" value="GLYCOSYLTRANSFERASE"/>
    <property type="match status" value="1"/>
</dbReference>
<organism evidence="4 5">
    <name type="scientific">Hanstruepera neustonica</name>
    <dbReference type="NCBI Taxonomy" id="1445657"/>
    <lineage>
        <taxon>Bacteria</taxon>
        <taxon>Pseudomonadati</taxon>
        <taxon>Bacteroidota</taxon>
        <taxon>Flavobacteriia</taxon>
        <taxon>Flavobacteriales</taxon>
        <taxon>Flavobacteriaceae</taxon>
        <taxon>Hanstruepera</taxon>
    </lineage>
</organism>
<dbReference type="InterPro" id="IPR001173">
    <property type="entry name" value="Glyco_trans_2-like"/>
</dbReference>
<dbReference type="OrthoDB" id="9801954at2"/>
<sequence>MTSTLLISTYNWPEALELVLMSVLKQKLLPNEVVIADDGSTESTKDLIEKFKKDFPINIRHIWHEDNGFTKTVILNKALKTITSDYIIQVDGDIILHPYFIKDHLTLAKKGMYLFGSRTSLTKKYSQKILKEKRITFSWIDGGMLRRTRAIYFPIYNLTIKAKHKNSSKLRGCNMSYWTSDALNINGYNEDYVGWGYEDFDFAQRLLHSGLAAKRIKHAAIQYHIFHKEAKKGDTDKGNRILAETIDKKISVCKNGIKKL</sequence>
<evidence type="ECO:0000313" key="5">
    <source>
        <dbReference type="Proteomes" id="UP000236641"/>
    </source>
</evidence>
<comment type="caution">
    <text evidence="4">The sequence shown here is derived from an EMBL/GenBank/DDBJ whole genome shotgun (WGS) entry which is preliminary data.</text>
</comment>
<dbReference type="Proteomes" id="UP000236641">
    <property type="component" value="Unassembled WGS sequence"/>
</dbReference>
<dbReference type="RefSeq" id="WP_103051361.1">
    <property type="nucleotide sequence ID" value="NZ_POWF01000002.1"/>
</dbReference>
<evidence type="ECO:0000259" key="3">
    <source>
        <dbReference type="Pfam" id="PF02709"/>
    </source>
</evidence>
<dbReference type="CDD" id="cd06420">
    <property type="entry name" value="GT2_Chondriotin_Pol_N"/>
    <property type="match status" value="1"/>
</dbReference>
<dbReference type="InterPro" id="IPR027791">
    <property type="entry name" value="Galactosyl_T_C"/>
</dbReference>
<feature type="domain" description="Glycosyltransferase 2-like" evidence="2">
    <location>
        <begin position="5"/>
        <end position="131"/>
    </location>
</feature>
<dbReference type="InterPro" id="IPR029044">
    <property type="entry name" value="Nucleotide-diphossugar_trans"/>
</dbReference>
<feature type="domain" description="Galactosyltransferase C-terminal" evidence="3">
    <location>
        <begin position="165"/>
        <end position="228"/>
    </location>
</feature>
<reference evidence="4 5" key="1">
    <citation type="submission" date="2018-01" db="EMBL/GenBank/DDBJ databases">
        <title>The draft genome of Hanstruepera neustonica JCM19743.</title>
        <authorList>
            <person name="He R.-H."/>
            <person name="Du Z.-J."/>
        </authorList>
    </citation>
    <scope>NUCLEOTIDE SEQUENCE [LARGE SCALE GENOMIC DNA]</scope>
    <source>
        <strain evidence="4 5">JCM19743</strain>
    </source>
</reference>
<evidence type="ECO:0000259" key="2">
    <source>
        <dbReference type="Pfam" id="PF00535"/>
    </source>
</evidence>
<gene>
    <name evidence="4" type="ORF">C1T31_04820</name>
</gene>
<dbReference type="GO" id="GO:0016740">
    <property type="term" value="F:transferase activity"/>
    <property type="evidence" value="ECO:0007669"/>
    <property type="project" value="UniProtKB-KW"/>
</dbReference>
<dbReference type="EMBL" id="POWF01000002">
    <property type="protein sequence ID" value="PNQ73664.1"/>
    <property type="molecule type" value="Genomic_DNA"/>
</dbReference>
<dbReference type="AlphaFoldDB" id="A0A2K1E090"/>
<accession>A0A2K1E090</accession>
<proteinExistence type="predicted"/>
<protein>
    <submittedName>
        <fullName evidence="4">Glycosyl transferase</fullName>
    </submittedName>
</protein>
<evidence type="ECO:0000256" key="1">
    <source>
        <dbReference type="ARBA" id="ARBA00022679"/>
    </source>
</evidence>
<evidence type="ECO:0000313" key="4">
    <source>
        <dbReference type="EMBL" id="PNQ73664.1"/>
    </source>
</evidence>
<dbReference type="Pfam" id="PF02709">
    <property type="entry name" value="Glyco_transf_7C"/>
    <property type="match status" value="1"/>
</dbReference>
<keyword evidence="1 4" id="KW-0808">Transferase</keyword>
<name>A0A2K1E090_9FLAO</name>
<keyword evidence="5" id="KW-1185">Reference proteome</keyword>
<dbReference type="PANTHER" id="PTHR43685:SF3">
    <property type="entry name" value="SLR2126 PROTEIN"/>
    <property type="match status" value="1"/>
</dbReference>
<dbReference type="SUPFAM" id="SSF53448">
    <property type="entry name" value="Nucleotide-diphospho-sugar transferases"/>
    <property type="match status" value="1"/>
</dbReference>
<dbReference type="InterPro" id="IPR050834">
    <property type="entry name" value="Glycosyltransf_2"/>
</dbReference>
<dbReference type="Gene3D" id="3.90.550.10">
    <property type="entry name" value="Spore Coat Polysaccharide Biosynthesis Protein SpsA, Chain A"/>
    <property type="match status" value="1"/>
</dbReference>